<sequence length="164" mass="18825">MNGAVEAANKKIKKIMGKLIETYKYWHEKLPIALYAYRTSVRTSTGETPFSLVYGMEAILRIEVEIFSLRVLSELKGPGIEKDLSHTKGLQRKVDVKLGRTLMKQIEDSKSYLSEVPIEQIEAINIISLKLQWSRLKIANLISLKLQWNRLKLQVTNLISLKLQ</sequence>
<dbReference type="SUPFAM" id="SSF53098">
    <property type="entry name" value="Ribonuclease H-like"/>
    <property type="match status" value="1"/>
</dbReference>
<accession>A0A5B6WE26</accession>
<keyword evidence="2" id="KW-1185">Reference proteome</keyword>
<evidence type="ECO:0000313" key="1">
    <source>
        <dbReference type="EMBL" id="KAA3480061.1"/>
    </source>
</evidence>
<dbReference type="Gene3D" id="3.30.420.10">
    <property type="entry name" value="Ribonuclease H-like superfamily/Ribonuclease H"/>
    <property type="match status" value="1"/>
</dbReference>
<reference evidence="2" key="1">
    <citation type="journal article" date="2019" name="Plant Biotechnol. J.">
        <title>Genome sequencing of the Australian wild diploid species Gossypium australe highlights disease resistance and delayed gland morphogenesis.</title>
        <authorList>
            <person name="Cai Y."/>
            <person name="Cai X."/>
            <person name="Wang Q."/>
            <person name="Wang P."/>
            <person name="Zhang Y."/>
            <person name="Cai C."/>
            <person name="Xu Y."/>
            <person name="Wang K."/>
            <person name="Zhou Z."/>
            <person name="Wang C."/>
            <person name="Geng S."/>
            <person name="Li B."/>
            <person name="Dong Q."/>
            <person name="Hou Y."/>
            <person name="Wang H."/>
            <person name="Ai P."/>
            <person name="Liu Z."/>
            <person name="Yi F."/>
            <person name="Sun M."/>
            <person name="An G."/>
            <person name="Cheng J."/>
            <person name="Zhang Y."/>
            <person name="Shi Q."/>
            <person name="Xie Y."/>
            <person name="Shi X."/>
            <person name="Chang Y."/>
            <person name="Huang F."/>
            <person name="Chen Y."/>
            <person name="Hong S."/>
            <person name="Mi L."/>
            <person name="Sun Q."/>
            <person name="Zhang L."/>
            <person name="Zhou B."/>
            <person name="Peng R."/>
            <person name="Zhang X."/>
            <person name="Liu F."/>
        </authorList>
    </citation>
    <scope>NUCLEOTIDE SEQUENCE [LARGE SCALE GENOMIC DNA]</scope>
    <source>
        <strain evidence="2">cv. PA1801</strain>
    </source>
</reference>
<keyword evidence="1" id="KW-0675">Receptor</keyword>
<dbReference type="EMBL" id="SMMG02000003">
    <property type="protein sequence ID" value="KAA3480061.1"/>
    <property type="molecule type" value="Genomic_DNA"/>
</dbReference>
<dbReference type="OrthoDB" id="1936587at2759"/>
<dbReference type="AlphaFoldDB" id="A0A5B6WE26"/>
<protein>
    <submittedName>
        <fullName evidence="1">Receptor-like protein 12</fullName>
    </submittedName>
</protein>
<organism evidence="1 2">
    <name type="scientific">Gossypium australe</name>
    <dbReference type="NCBI Taxonomy" id="47621"/>
    <lineage>
        <taxon>Eukaryota</taxon>
        <taxon>Viridiplantae</taxon>
        <taxon>Streptophyta</taxon>
        <taxon>Embryophyta</taxon>
        <taxon>Tracheophyta</taxon>
        <taxon>Spermatophyta</taxon>
        <taxon>Magnoliopsida</taxon>
        <taxon>eudicotyledons</taxon>
        <taxon>Gunneridae</taxon>
        <taxon>Pentapetalae</taxon>
        <taxon>rosids</taxon>
        <taxon>malvids</taxon>
        <taxon>Malvales</taxon>
        <taxon>Malvaceae</taxon>
        <taxon>Malvoideae</taxon>
        <taxon>Gossypium</taxon>
    </lineage>
</organism>
<dbReference type="InterPro" id="IPR036397">
    <property type="entry name" value="RNaseH_sf"/>
</dbReference>
<gene>
    <name evidence="1" type="ORF">EPI10_020521</name>
</gene>
<proteinExistence type="predicted"/>
<dbReference type="GO" id="GO:0003676">
    <property type="term" value="F:nucleic acid binding"/>
    <property type="evidence" value="ECO:0007669"/>
    <property type="project" value="InterPro"/>
</dbReference>
<comment type="caution">
    <text evidence="1">The sequence shown here is derived from an EMBL/GenBank/DDBJ whole genome shotgun (WGS) entry which is preliminary data.</text>
</comment>
<dbReference type="Proteomes" id="UP000325315">
    <property type="component" value="Unassembled WGS sequence"/>
</dbReference>
<dbReference type="PANTHER" id="PTHR48475:SF1">
    <property type="entry name" value="RNASE H TYPE-1 DOMAIN-CONTAINING PROTEIN"/>
    <property type="match status" value="1"/>
</dbReference>
<dbReference type="PANTHER" id="PTHR48475">
    <property type="entry name" value="RIBONUCLEASE H"/>
    <property type="match status" value="1"/>
</dbReference>
<name>A0A5B6WE26_9ROSI</name>
<dbReference type="InterPro" id="IPR012337">
    <property type="entry name" value="RNaseH-like_sf"/>
</dbReference>
<evidence type="ECO:0000313" key="2">
    <source>
        <dbReference type="Proteomes" id="UP000325315"/>
    </source>
</evidence>